<evidence type="ECO:0000313" key="2">
    <source>
        <dbReference type="Proteomes" id="UP001198220"/>
    </source>
</evidence>
<name>A0AAE3A8V9_9FIRM</name>
<reference evidence="1 2" key="1">
    <citation type="submission" date="2021-10" db="EMBL/GenBank/DDBJ databases">
        <title>Anaerobic single-cell dispensing facilitates the cultivation of human gut bacteria.</title>
        <authorList>
            <person name="Afrizal A."/>
        </authorList>
    </citation>
    <scope>NUCLEOTIDE SEQUENCE [LARGE SCALE GENOMIC DNA]</scope>
    <source>
        <strain evidence="1 2">CLA-AA-H276</strain>
    </source>
</reference>
<dbReference type="RefSeq" id="WP_308460256.1">
    <property type="nucleotide sequence ID" value="NZ_JAJEPS010000027.1"/>
</dbReference>
<sequence>MKEKEFDELTPEEKSARFQKALDDYNSGFVEEDYVLRSVASMRVEEAMEDAGRALDEFKPAQRKVIFEAADADLNLDHYLNPKFSASHMKFIMEQEMAGKDVTWLPIGKILHRSIVDKPLTREQIKRIKERIQRAEQKDSVIAELKEKKKETNGILKTKKQSREKGER</sequence>
<accession>A0AAE3A8V9</accession>
<evidence type="ECO:0000313" key="1">
    <source>
        <dbReference type="EMBL" id="MCC2127674.1"/>
    </source>
</evidence>
<protein>
    <submittedName>
        <fullName evidence="1">Uncharacterized protein</fullName>
    </submittedName>
</protein>
<dbReference type="EMBL" id="JAJEPS010000027">
    <property type="protein sequence ID" value="MCC2127674.1"/>
    <property type="molecule type" value="Genomic_DNA"/>
</dbReference>
<dbReference type="Proteomes" id="UP001198220">
    <property type="component" value="Unassembled WGS sequence"/>
</dbReference>
<dbReference type="AlphaFoldDB" id="A0AAE3A8V9"/>
<organism evidence="1 2">
    <name type="scientific">Hominiventricola filiformis</name>
    <dbReference type="NCBI Taxonomy" id="2885352"/>
    <lineage>
        <taxon>Bacteria</taxon>
        <taxon>Bacillati</taxon>
        <taxon>Bacillota</taxon>
        <taxon>Clostridia</taxon>
        <taxon>Lachnospirales</taxon>
        <taxon>Lachnospiraceae</taxon>
        <taxon>Hominiventricola</taxon>
    </lineage>
</organism>
<keyword evidence="2" id="KW-1185">Reference proteome</keyword>
<gene>
    <name evidence="1" type="ORF">LKD36_16110</name>
</gene>
<proteinExistence type="predicted"/>
<comment type="caution">
    <text evidence="1">The sequence shown here is derived from an EMBL/GenBank/DDBJ whole genome shotgun (WGS) entry which is preliminary data.</text>
</comment>